<evidence type="ECO:0000313" key="2">
    <source>
        <dbReference type="EMBL" id="GAA3746514.1"/>
    </source>
</evidence>
<organism evidence="2 3">
    <name type="scientific">Leifsonella bigeumensis</name>
    <dbReference type="NCBI Taxonomy" id="433643"/>
    <lineage>
        <taxon>Bacteria</taxon>
        <taxon>Bacillati</taxon>
        <taxon>Actinomycetota</taxon>
        <taxon>Actinomycetes</taxon>
        <taxon>Micrococcales</taxon>
        <taxon>Microbacteriaceae</taxon>
        <taxon>Leifsonella</taxon>
    </lineage>
</organism>
<keyword evidence="3" id="KW-1185">Reference proteome</keyword>
<accession>A0ABP7FSD7</accession>
<proteinExistence type="predicted"/>
<comment type="caution">
    <text evidence="2">The sequence shown here is derived from an EMBL/GenBank/DDBJ whole genome shotgun (WGS) entry which is preliminary data.</text>
</comment>
<keyword evidence="1" id="KW-0472">Membrane</keyword>
<reference evidence="3" key="1">
    <citation type="journal article" date="2019" name="Int. J. Syst. Evol. Microbiol.">
        <title>The Global Catalogue of Microorganisms (GCM) 10K type strain sequencing project: providing services to taxonomists for standard genome sequencing and annotation.</title>
        <authorList>
            <consortium name="The Broad Institute Genomics Platform"/>
            <consortium name="The Broad Institute Genome Sequencing Center for Infectious Disease"/>
            <person name="Wu L."/>
            <person name="Ma J."/>
        </authorList>
    </citation>
    <scope>NUCLEOTIDE SEQUENCE [LARGE SCALE GENOMIC DNA]</scope>
    <source>
        <strain evidence="3">JCM 16949</strain>
    </source>
</reference>
<keyword evidence="1" id="KW-1133">Transmembrane helix</keyword>
<gene>
    <name evidence="2" type="ORF">GCM10022239_22610</name>
</gene>
<evidence type="ECO:0008006" key="4">
    <source>
        <dbReference type="Google" id="ProtNLM"/>
    </source>
</evidence>
<sequence>MPLDFCHPVGENGSVIELTEPQVWVLMGIFATAIFGMLGWQTASFNRNLTIVRDSLRESIESQGKITNIRLETLERKLDDLDRDVQAISRHVFGTDLH</sequence>
<evidence type="ECO:0000256" key="1">
    <source>
        <dbReference type="SAM" id="Phobius"/>
    </source>
</evidence>
<protein>
    <recommendedName>
        <fullName evidence="4">Secreted protein</fullName>
    </recommendedName>
</protein>
<name>A0ABP7FSD7_9MICO</name>
<dbReference type="Proteomes" id="UP001501004">
    <property type="component" value="Unassembled WGS sequence"/>
</dbReference>
<dbReference type="EMBL" id="BAABAE010000003">
    <property type="protein sequence ID" value="GAA3746514.1"/>
    <property type="molecule type" value="Genomic_DNA"/>
</dbReference>
<evidence type="ECO:0000313" key="3">
    <source>
        <dbReference type="Proteomes" id="UP001501004"/>
    </source>
</evidence>
<keyword evidence="1" id="KW-0812">Transmembrane</keyword>
<feature type="transmembrane region" description="Helical" evidence="1">
    <location>
        <begin position="23"/>
        <end position="40"/>
    </location>
</feature>